<accession>A0A1L9R5C8</accession>
<protein>
    <recommendedName>
        <fullName evidence="3">PUM-HD domain-containing protein</fullName>
    </recommendedName>
</protein>
<dbReference type="InterPro" id="IPR055530">
    <property type="entry name" value="DUF7104"/>
</dbReference>
<dbReference type="Proteomes" id="UP000184383">
    <property type="component" value="Unassembled WGS sequence"/>
</dbReference>
<dbReference type="AlphaFoldDB" id="A0A1L9R5C8"/>
<proteinExistence type="predicted"/>
<dbReference type="VEuPathDB" id="FungiDB:ASPWEDRAFT_700720"/>
<dbReference type="GeneID" id="63754940"/>
<organism evidence="1 2">
    <name type="scientific">Aspergillus wentii DTO 134E9</name>
    <dbReference type="NCBI Taxonomy" id="1073089"/>
    <lineage>
        <taxon>Eukaryota</taxon>
        <taxon>Fungi</taxon>
        <taxon>Dikarya</taxon>
        <taxon>Ascomycota</taxon>
        <taxon>Pezizomycotina</taxon>
        <taxon>Eurotiomycetes</taxon>
        <taxon>Eurotiomycetidae</taxon>
        <taxon>Eurotiales</taxon>
        <taxon>Aspergillaceae</taxon>
        <taxon>Aspergillus</taxon>
        <taxon>Aspergillus subgen. Cremei</taxon>
    </lineage>
</organism>
<dbReference type="EMBL" id="KV878217">
    <property type="protein sequence ID" value="OJJ30126.1"/>
    <property type="molecule type" value="Genomic_DNA"/>
</dbReference>
<dbReference type="RefSeq" id="XP_040683803.1">
    <property type="nucleotide sequence ID" value="XM_040839092.1"/>
</dbReference>
<evidence type="ECO:0008006" key="3">
    <source>
        <dbReference type="Google" id="ProtNLM"/>
    </source>
</evidence>
<gene>
    <name evidence="1" type="ORF">ASPWEDRAFT_700720</name>
</gene>
<dbReference type="Pfam" id="PF23397">
    <property type="entry name" value="DUF7104"/>
    <property type="match status" value="2"/>
</dbReference>
<feature type="non-terminal residue" evidence="1">
    <location>
        <position position="1"/>
    </location>
</feature>
<evidence type="ECO:0000313" key="1">
    <source>
        <dbReference type="EMBL" id="OJJ30126.1"/>
    </source>
</evidence>
<keyword evidence="2" id="KW-1185">Reference proteome</keyword>
<evidence type="ECO:0000313" key="2">
    <source>
        <dbReference type="Proteomes" id="UP000184383"/>
    </source>
</evidence>
<dbReference type="OrthoDB" id="1577640at2759"/>
<name>A0A1L9R5C8_ASPWE</name>
<dbReference type="STRING" id="1073089.A0A1L9R5C8"/>
<sequence length="150" mass="16539">EVVKAAAIKRQCGYGILKSLVECKGSRLPISDQVLKAASGNEFHGFRIMDLLLDQKGKGFVISDKILKSAAHNTTREGLAIMELMLGQENSTIPIPRPLDETVYQRDYIKDLLRHHFGPGFMGAAEDSMMADGEKWPCVVYAGNRLQSSS</sequence>
<reference evidence="2" key="1">
    <citation type="journal article" date="2017" name="Genome Biol.">
        <title>Comparative genomics reveals high biological diversity and specific adaptations in the industrially and medically important fungal genus Aspergillus.</title>
        <authorList>
            <person name="de Vries R.P."/>
            <person name="Riley R."/>
            <person name="Wiebenga A."/>
            <person name="Aguilar-Osorio G."/>
            <person name="Amillis S."/>
            <person name="Uchima C.A."/>
            <person name="Anderluh G."/>
            <person name="Asadollahi M."/>
            <person name="Askin M."/>
            <person name="Barry K."/>
            <person name="Battaglia E."/>
            <person name="Bayram O."/>
            <person name="Benocci T."/>
            <person name="Braus-Stromeyer S.A."/>
            <person name="Caldana C."/>
            <person name="Canovas D."/>
            <person name="Cerqueira G.C."/>
            <person name="Chen F."/>
            <person name="Chen W."/>
            <person name="Choi C."/>
            <person name="Clum A."/>
            <person name="Dos Santos R.A."/>
            <person name="Damasio A.R."/>
            <person name="Diallinas G."/>
            <person name="Emri T."/>
            <person name="Fekete E."/>
            <person name="Flipphi M."/>
            <person name="Freyberg S."/>
            <person name="Gallo A."/>
            <person name="Gournas C."/>
            <person name="Habgood R."/>
            <person name="Hainaut M."/>
            <person name="Harispe M.L."/>
            <person name="Henrissat B."/>
            <person name="Hilden K.S."/>
            <person name="Hope R."/>
            <person name="Hossain A."/>
            <person name="Karabika E."/>
            <person name="Karaffa L."/>
            <person name="Karanyi Z."/>
            <person name="Krasevec N."/>
            <person name="Kuo A."/>
            <person name="Kusch H."/>
            <person name="LaButti K."/>
            <person name="Lagendijk E.L."/>
            <person name="Lapidus A."/>
            <person name="Levasseur A."/>
            <person name="Lindquist E."/>
            <person name="Lipzen A."/>
            <person name="Logrieco A.F."/>
            <person name="MacCabe A."/>
            <person name="Maekelae M.R."/>
            <person name="Malavazi I."/>
            <person name="Melin P."/>
            <person name="Meyer V."/>
            <person name="Mielnichuk N."/>
            <person name="Miskei M."/>
            <person name="Molnar A.P."/>
            <person name="Mule G."/>
            <person name="Ngan C.Y."/>
            <person name="Orejas M."/>
            <person name="Orosz E."/>
            <person name="Ouedraogo J.P."/>
            <person name="Overkamp K.M."/>
            <person name="Park H.-S."/>
            <person name="Perrone G."/>
            <person name="Piumi F."/>
            <person name="Punt P.J."/>
            <person name="Ram A.F."/>
            <person name="Ramon A."/>
            <person name="Rauscher S."/>
            <person name="Record E."/>
            <person name="Riano-Pachon D.M."/>
            <person name="Robert V."/>
            <person name="Roehrig J."/>
            <person name="Ruller R."/>
            <person name="Salamov A."/>
            <person name="Salih N.S."/>
            <person name="Samson R.A."/>
            <person name="Sandor E."/>
            <person name="Sanguinetti M."/>
            <person name="Schuetze T."/>
            <person name="Sepcic K."/>
            <person name="Shelest E."/>
            <person name="Sherlock G."/>
            <person name="Sophianopoulou V."/>
            <person name="Squina F.M."/>
            <person name="Sun H."/>
            <person name="Susca A."/>
            <person name="Todd R.B."/>
            <person name="Tsang A."/>
            <person name="Unkles S.E."/>
            <person name="van de Wiele N."/>
            <person name="van Rossen-Uffink D."/>
            <person name="Oliveira J.V."/>
            <person name="Vesth T.C."/>
            <person name="Visser J."/>
            <person name="Yu J.-H."/>
            <person name="Zhou M."/>
            <person name="Andersen M.R."/>
            <person name="Archer D.B."/>
            <person name="Baker S.E."/>
            <person name="Benoit I."/>
            <person name="Brakhage A.A."/>
            <person name="Braus G.H."/>
            <person name="Fischer R."/>
            <person name="Frisvad J.C."/>
            <person name="Goldman G.H."/>
            <person name="Houbraken J."/>
            <person name="Oakley B."/>
            <person name="Pocsi I."/>
            <person name="Scazzocchio C."/>
            <person name="Seiboth B."/>
            <person name="vanKuyk P.A."/>
            <person name="Wortman J."/>
            <person name="Dyer P.S."/>
            <person name="Grigoriev I.V."/>
        </authorList>
    </citation>
    <scope>NUCLEOTIDE SEQUENCE [LARGE SCALE GENOMIC DNA]</scope>
    <source>
        <strain evidence="2">DTO 134E9</strain>
    </source>
</reference>